<dbReference type="AlphaFoldDB" id="F1ZD25"/>
<dbReference type="SUPFAM" id="SSF52833">
    <property type="entry name" value="Thioredoxin-like"/>
    <property type="match status" value="1"/>
</dbReference>
<evidence type="ECO:0000259" key="2">
    <source>
        <dbReference type="Pfam" id="PF00085"/>
    </source>
</evidence>
<dbReference type="Gene3D" id="3.40.30.10">
    <property type="entry name" value="Glutaredoxin"/>
    <property type="match status" value="1"/>
</dbReference>
<dbReference type="RefSeq" id="WP_008071317.1">
    <property type="nucleotide sequence ID" value="NZ_AQWK01000004.1"/>
</dbReference>
<dbReference type="eggNOG" id="COG0526">
    <property type="taxonomic scope" value="Bacteria"/>
</dbReference>
<evidence type="ECO:0000313" key="3">
    <source>
        <dbReference type="EMBL" id="EGD57488.1"/>
    </source>
</evidence>
<reference evidence="3 4" key="1">
    <citation type="journal article" date="2012" name="J. Bacteriol.">
        <title>Draft Genome Sequence of Novosphingobium nitrogenifigens Y88T.</title>
        <authorList>
            <person name="Strabala T.J."/>
            <person name="Macdonald L."/>
            <person name="Liu V."/>
            <person name="Smit A.M."/>
        </authorList>
    </citation>
    <scope>NUCLEOTIDE SEQUENCE [LARGE SCALE GENOMIC DNA]</scope>
    <source>
        <strain evidence="3 4">DSM 19370</strain>
    </source>
</reference>
<proteinExistence type="predicted"/>
<dbReference type="OrthoDB" id="7950124at2"/>
<comment type="caution">
    <text evidence="3">The sequence shown here is derived from an EMBL/GenBank/DDBJ whole genome shotgun (WGS) entry which is preliminary data.</text>
</comment>
<dbReference type="Proteomes" id="UP000004728">
    <property type="component" value="Unassembled WGS sequence"/>
</dbReference>
<name>F1ZD25_9SPHN</name>
<dbReference type="InParanoid" id="F1ZD25"/>
<keyword evidence="4" id="KW-1185">Reference proteome</keyword>
<feature type="signal peptide" evidence="1">
    <location>
        <begin position="1"/>
        <end position="24"/>
    </location>
</feature>
<gene>
    <name evidence="3" type="ORF">Y88_3798</name>
</gene>
<evidence type="ECO:0000256" key="1">
    <source>
        <dbReference type="SAM" id="SignalP"/>
    </source>
</evidence>
<organism evidence="3 4">
    <name type="scientific">Novosphingobium nitrogenifigens DSM 19370</name>
    <dbReference type="NCBI Taxonomy" id="983920"/>
    <lineage>
        <taxon>Bacteria</taxon>
        <taxon>Pseudomonadati</taxon>
        <taxon>Pseudomonadota</taxon>
        <taxon>Alphaproteobacteria</taxon>
        <taxon>Sphingomonadales</taxon>
        <taxon>Sphingomonadaceae</taxon>
        <taxon>Novosphingobium</taxon>
    </lineage>
</organism>
<feature type="chain" id="PRO_5003272598" evidence="1">
    <location>
        <begin position="25"/>
        <end position="133"/>
    </location>
</feature>
<dbReference type="InterPro" id="IPR013766">
    <property type="entry name" value="Thioredoxin_domain"/>
</dbReference>
<accession>F1ZD25</accession>
<dbReference type="EMBL" id="AEWJ01000065">
    <property type="protein sequence ID" value="EGD57488.1"/>
    <property type="molecule type" value="Genomic_DNA"/>
</dbReference>
<keyword evidence="1" id="KW-0732">Signal</keyword>
<sequence>MSFARLVSAAVLAAGAFVAGPASAAEFRPFDRAAFTAAQAQGKPILVEVAAWWCPVCHSQEGTVKRTVAASDYDKLVVFKINYDRQKDEWKSFGVDKQGTLIGFHGTHEVGRIRFRTDKTEIANLLATTVHQG</sequence>
<evidence type="ECO:0000313" key="4">
    <source>
        <dbReference type="Proteomes" id="UP000004728"/>
    </source>
</evidence>
<dbReference type="CDD" id="cd02947">
    <property type="entry name" value="TRX_family"/>
    <property type="match status" value="1"/>
</dbReference>
<feature type="domain" description="Thioredoxin" evidence="2">
    <location>
        <begin position="33"/>
        <end position="126"/>
    </location>
</feature>
<dbReference type="Pfam" id="PF00085">
    <property type="entry name" value="Thioredoxin"/>
    <property type="match status" value="1"/>
</dbReference>
<dbReference type="InterPro" id="IPR036249">
    <property type="entry name" value="Thioredoxin-like_sf"/>
</dbReference>
<dbReference type="HOGENOM" id="CLU_090389_13_1_5"/>
<dbReference type="STRING" id="983920.Y88_3798"/>
<protein>
    <submittedName>
        <fullName evidence="3">Putative thioredoxin (H-type,TRX-H)</fullName>
    </submittedName>
</protein>